<feature type="transmembrane region" description="Helical" evidence="2">
    <location>
        <begin position="6"/>
        <end position="25"/>
    </location>
</feature>
<reference evidence="3" key="1">
    <citation type="submission" date="2021-05" db="EMBL/GenBank/DDBJ databases">
        <title>Novel Bacillus species.</title>
        <authorList>
            <person name="Liu G."/>
        </authorList>
    </citation>
    <scope>NUCLEOTIDE SEQUENCE</scope>
    <source>
        <strain evidence="3">FJAT-49825</strain>
    </source>
</reference>
<keyword evidence="2" id="KW-0812">Transmembrane</keyword>
<proteinExistence type="predicted"/>
<gene>
    <name evidence="3" type="ORF">KHA99_23925</name>
</gene>
<feature type="region of interest" description="Disordered" evidence="1">
    <location>
        <begin position="240"/>
        <end position="261"/>
    </location>
</feature>
<sequence length="261" mass="29311">MQTIIWAFGAMLILMLIVAFIPIGITLRGKTLVVITSFVLALGGLAAVTTFSLWQTALIILLLSLVTAYIMNSRLEKMIFNQQVDSVEDENDESPVSLDIVNQSEKTADLDFLDLGEIEIKEPSIKANDIQEGLSLEPQPQLSNENDDFIEQTVDEDISFLHDRTETDLVEINEEPETESSYLADIESLIFNDPVKSTTPEDDYLLEEIVDKKDVKIQEEKVDYDDETDLEELFFAIKEAAASNEDSGEESNIKKPVDLQK</sequence>
<dbReference type="RefSeq" id="WP_213120004.1">
    <property type="nucleotide sequence ID" value="NZ_JAGYPF010000005.1"/>
</dbReference>
<dbReference type="Proteomes" id="UP000679749">
    <property type="component" value="Unassembled WGS sequence"/>
</dbReference>
<evidence type="ECO:0000313" key="4">
    <source>
        <dbReference type="Proteomes" id="UP000679749"/>
    </source>
</evidence>
<evidence type="ECO:0000256" key="2">
    <source>
        <dbReference type="SAM" id="Phobius"/>
    </source>
</evidence>
<keyword evidence="2" id="KW-1133">Transmembrane helix</keyword>
<organism evidence="3 4">
    <name type="scientific">Neobacillus rhizophilus</name>
    <dbReference type="NCBI Taxonomy" id="2833579"/>
    <lineage>
        <taxon>Bacteria</taxon>
        <taxon>Bacillati</taxon>
        <taxon>Bacillota</taxon>
        <taxon>Bacilli</taxon>
        <taxon>Bacillales</taxon>
        <taxon>Bacillaceae</taxon>
        <taxon>Neobacillus</taxon>
    </lineage>
</organism>
<accession>A0A942UAN3</accession>
<keyword evidence="4" id="KW-1185">Reference proteome</keyword>
<protein>
    <submittedName>
        <fullName evidence="3">Uncharacterized protein</fullName>
    </submittedName>
</protein>
<feature type="compositionally biased region" description="Basic and acidic residues" evidence="1">
    <location>
        <begin position="251"/>
        <end position="261"/>
    </location>
</feature>
<dbReference type="EMBL" id="JAGYPF010000005">
    <property type="protein sequence ID" value="MBS4215471.1"/>
    <property type="molecule type" value="Genomic_DNA"/>
</dbReference>
<name>A0A942UAN3_9BACI</name>
<evidence type="ECO:0000256" key="1">
    <source>
        <dbReference type="SAM" id="MobiDB-lite"/>
    </source>
</evidence>
<feature type="transmembrane region" description="Helical" evidence="2">
    <location>
        <begin position="32"/>
        <end position="48"/>
    </location>
</feature>
<comment type="caution">
    <text evidence="3">The sequence shown here is derived from an EMBL/GenBank/DDBJ whole genome shotgun (WGS) entry which is preliminary data.</text>
</comment>
<keyword evidence="2" id="KW-0472">Membrane</keyword>
<dbReference type="AlphaFoldDB" id="A0A942UAN3"/>
<evidence type="ECO:0000313" key="3">
    <source>
        <dbReference type="EMBL" id="MBS4215471.1"/>
    </source>
</evidence>